<organism evidence="7 8">
    <name type="scientific">Paraperlucidibaca wandonensis</name>
    <dbReference type="NCBI Taxonomy" id="1268273"/>
    <lineage>
        <taxon>Bacteria</taxon>
        <taxon>Pseudomonadati</taxon>
        <taxon>Pseudomonadota</taxon>
        <taxon>Gammaproteobacteria</taxon>
        <taxon>Moraxellales</taxon>
        <taxon>Moraxellaceae</taxon>
        <taxon>Paraperlucidibaca</taxon>
    </lineage>
</organism>
<comment type="similarity">
    <text evidence="1">Belongs to the low molecular weight phosphotyrosine protein phosphatase family.</text>
</comment>
<accession>A0ABW3HFQ6</accession>
<dbReference type="GO" id="GO:0004725">
    <property type="term" value="F:protein tyrosine phosphatase activity"/>
    <property type="evidence" value="ECO:0007669"/>
    <property type="project" value="UniProtKB-EC"/>
</dbReference>
<evidence type="ECO:0000256" key="2">
    <source>
        <dbReference type="ARBA" id="ARBA00013064"/>
    </source>
</evidence>
<comment type="catalytic activity">
    <reaction evidence="5">
        <text>O-phospho-L-tyrosyl-[protein] + H2O = L-tyrosyl-[protein] + phosphate</text>
        <dbReference type="Rhea" id="RHEA:10684"/>
        <dbReference type="Rhea" id="RHEA-COMP:10136"/>
        <dbReference type="Rhea" id="RHEA-COMP:20101"/>
        <dbReference type="ChEBI" id="CHEBI:15377"/>
        <dbReference type="ChEBI" id="CHEBI:43474"/>
        <dbReference type="ChEBI" id="CHEBI:46858"/>
        <dbReference type="ChEBI" id="CHEBI:61978"/>
        <dbReference type="EC" id="3.1.3.48"/>
    </reaction>
</comment>
<dbReference type="CDD" id="cd16343">
    <property type="entry name" value="LMWPTP"/>
    <property type="match status" value="1"/>
</dbReference>
<dbReference type="PANTHER" id="PTHR11717">
    <property type="entry name" value="LOW MOLECULAR WEIGHT PROTEIN TYROSINE PHOSPHATASE"/>
    <property type="match status" value="1"/>
</dbReference>
<gene>
    <name evidence="7" type="ORF">ACFQ0F_06530</name>
</gene>
<dbReference type="SUPFAM" id="SSF52788">
    <property type="entry name" value="Phosphotyrosine protein phosphatases I"/>
    <property type="match status" value="1"/>
</dbReference>
<dbReference type="EMBL" id="JBHTIT010000001">
    <property type="protein sequence ID" value="MFD0950045.1"/>
    <property type="molecule type" value="Genomic_DNA"/>
</dbReference>
<proteinExistence type="inferred from homology"/>
<evidence type="ECO:0000256" key="1">
    <source>
        <dbReference type="ARBA" id="ARBA00011063"/>
    </source>
</evidence>
<dbReference type="EC" id="3.1.3.48" evidence="2"/>
<dbReference type="InterPro" id="IPR023485">
    <property type="entry name" value="Ptyr_pPase"/>
</dbReference>
<name>A0ABW3HFQ6_9GAMM</name>
<dbReference type="PANTHER" id="PTHR11717:SF31">
    <property type="entry name" value="LOW MOLECULAR WEIGHT PROTEIN-TYROSINE-PHOSPHATASE ETP-RELATED"/>
    <property type="match status" value="1"/>
</dbReference>
<dbReference type="InterPro" id="IPR017867">
    <property type="entry name" value="Tyr_phospatase_low_mol_wt"/>
</dbReference>
<dbReference type="InterPro" id="IPR036196">
    <property type="entry name" value="Ptyr_pPase_sf"/>
</dbReference>
<feature type="domain" description="Phosphotyrosine protein phosphatase I" evidence="6">
    <location>
        <begin position="3"/>
        <end position="140"/>
    </location>
</feature>
<protein>
    <recommendedName>
        <fullName evidence="2">protein-tyrosine-phosphatase</fullName>
        <ecNumber evidence="2">3.1.3.48</ecNumber>
    </recommendedName>
</protein>
<dbReference type="RefSeq" id="WP_379070391.1">
    <property type="nucleotide sequence ID" value="NZ_JBHTIT010000001.1"/>
</dbReference>
<dbReference type="InterPro" id="IPR050438">
    <property type="entry name" value="LMW_PTPase"/>
</dbReference>
<dbReference type="Proteomes" id="UP001597044">
    <property type="component" value="Unassembled WGS sequence"/>
</dbReference>
<keyword evidence="4" id="KW-0904">Protein phosphatase</keyword>
<evidence type="ECO:0000256" key="4">
    <source>
        <dbReference type="ARBA" id="ARBA00022912"/>
    </source>
</evidence>
<dbReference type="PRINTS" id="PR00719">
    <property type="entry name" value="LMWPTPASE"/>
</dbReference>
<evidence type="ECO:0000256" key="5">
    <source>
        <dbReference type="ARBA" id="ARBA00051722"/>
    </source>
</evidence>
<sequence>MFDRILVVCIGNICRSPMAEQLLKIELPQKAISSAGLGALVNALADDHAQVLMTELGHDISQHRGRQINAELISQADIILVMTQKQETLLTQQYPQARGRVYRLGHWDKQDIADPYQKPREAFELALQHIQTGIASWLPKLR</sequence>
<evidence type="ECO:0000259" key="6">
    <source>
        <dbReference type="SMART" id="SM00226"/>
    </source>
</evidence>
<dbReference type="Gene3D" id="3.40.50.2300">
    <property type="match status" value="1"/>
</dbReference>
<comment type="caution">
    <text evidence="7">The sequence shown here is derived from an EMBL/GenBank/DDBJ whole genome shotgun (WGS) entry which is preliminary data.</text>
</comment>
<evidence type="ECO:0000256" key="3">
    <source>
        <dbReference type="ARBA" id="ARBA00022801"/>
    </source>
</evidence>
<evidence type="ECO:0000313" key="8">
    <source>
        <dbReference type="Proteomes" id="UP001597044"/>
    </source>
</evidence>
<evidence type="ECO:0000313" key="7">
    <source>
        <dbReference type="EMBL" id="MFD0950045.1"/>
    </source>
</evidence>
<keyword evidence="3 7" id="KW-0378">Hydrolase</keyword>
<reference evidence="8" key="1">
    <citation type="journal article" date="2019" name="Int. J. Syst. Evol. Microbiol.">
        <title>The Global Catalogue of Microorganisms (GCM) 10K type strain sequencing project: providing services to taxonomists for standard genome sequencing and annotation.</title>
        <authorList>
            <consortium name="The Broad Institute Genomics Platform"/>
            <consortium name="The Broad Institute Genome Sequencing Center for Infectious Disease"/>
            <person name="Wu L."/>
            <person name="Ma J."/>
        </authorList>
    </citation>
    <scope>NUCLEOTIDE SEQUENCE [LARGE SCALE GENOMIC DNA]</scope>
    <source>
        <strain evidence="8">CCUG 63419</strain>
    </source>
</reference>
<keyword evidence="8" id="KW-1185">Reference proteome</keyword>
<dbReference type="Pfam" id="PF01451">
    <property type="entry name" value="LMWPc"/>
    <property type="match status" value="1"/>
</dbReference>
<dbReference type="SMART" id="SM00226">
    <property type="entry name" value="LMWPc"/>
    <property type="match status" value="1"/>
</dbReference>